<keyword evidence="1" id="KW-0732">Signal</keyword>
<name>A0A147GN30_9BURK</name>
<feature type="signal peptide" evidence="1">
    <location>
        <begin position="1"/>
        <end position="22"/>
    </location>
</feature>
<evidence type="ECO:0000256" key="1">
    <source>
        <dbReference type="SAM" id="SignalP"/>
    </source>
</evidence>
<sequence length="103" mass="11066">MNKPAFLFGFLFFLGTGTAANAQNSGDAEKFASNVEFCAYMVSPPGSESREFLSRYESGLAAALAAQRRRAATASDTQLIFELRSRCAATLADPAAMHSFEKS</sequence>
<organism evidence="2 3">
    <name type="scientific">Pseudacidovorax intermedius</name>
    <dbReference type="NCBI Taxonomy" id="433924"/>
    <lineage>
        <taxon>Bacteria</taxon>
        <taxon>Pseudomonadati</taxon>
        <taxon>Pseudomonadota</taxon>
        <taxon>Betaproteobacteria</taxon>
        <taxon>Burkholderiales</taxon>
        <taxon>Comamonadaceae</taxon>
        <taxon>Pseudacidovorax</taxon>
    </lineage>
</organism>
<keyword evidence="3" id="KW-1185">Reference proteome</keyword>
<dbReference type="AlphaFoldDB" id="A0A147GN30"/>
<proteinExistence type="predicted"/>
<feature type="chain" id="PRO_5007546452" evidence="1">
    <location>
        <begin position="23"/>
        <end position="103"/>
    </location>
</feature>
<gene>
    <name evidence="2" type="ORF">NS331_20855</name>
</gene>
<evidence type="ECO:0000313" key="3">
    <source>
        <dbReference type="Proteomes" id="UP000072741"/>
    </source>
</evidence>
<comment type="caution">
    <text evidence="2">The sequence shown here is derived from an EMBL/GenBank/DDBJ whole genome shotgun (WGS) entry which is preliminary data.</text>
</comment>
<dbReference type="RefSeq" id="WP_058643862.1">
    <property type="nucleotide sequence ID" value="NZ_LDSL01000145.1"/>
</dbReference>
<dbReference type="EMBL" id="LDSL01000145">
    <property type="protein sequence ID" value="KTT15366.1"/>
    <property type="molecule type" value="Genomic_DNA"/>
</dbReference>
<protein>
    <submittedName>
        <fullName evidence="2">Uncharacterized protein</fullName>
    </submittedName>
</protein>
<dbReference type="OrthoDB" id="8853205at2"/>
<evidence type="ECO:0000313" key="2">
    <source>
        <dbReference type="EMBL" id="KTT15366.1"/>
    </source>
</evidence>
<reference evidence="2 3" key="1">
    <citation type="journal article" date="2016" name="Front. Microbiol.">
        <title>Genomic Resource of Rice Seed Associated Bacteria.</title>
        <authorList>
            <person name="Midha S."/>
            <person name="Bansal K."/>
            <person name="Sharma S."/>
            <person name="Kumar N."/>
            <person name="Patil P.P."/>
            <person name="Chaudhry V."/>
            <person name="Patil P.B."/>
        </authorList>
    </citation>
    <scope>NUCLEOTIDE SEQUENCE [LARGE SCALE GENOMIC DNA]</scope>
    <source>
        <strain evidence="2 3">NS331</strain>
    </source>
</reference>
<accession>A0A147GN30</accession>
<dbReference type="Proteomes" id="UP000072741">
    <property type="component" value="Unassembled WGS sequence"/>
</dbReference>